<accession>A0AAD6SMI1</accession>
<name>A0AAD6SMI1_9AGAR</name>
<feature type="non-terminal residue" evidence="1">
    <location>
        <position position="140"/>
    </location>
</feature>
<reference evidence="1" key="1">
    <citation type="submission" date="2023-03" db="EMBL/GenBank/DDBJ databases">
        <title>Massive genome expansion in bonnet fungi (Mycena s.s.) driven by repeated elements and novel gene families across ecological guilds.</title>
        <authorList>
            <consortium name="Lawrence Berkeley National Laboratory"/>
            <person name="Harder C.B."/>
            <person name="Miyauchi S."/>
            <person name="Viragh M."/>
            <person name="Kuo A."/>
            <person name="Thoen E."/>
            <person name="Andreopoulos B."/>
            <person name="Lu D."/>
            <person name="Skrede I."/>
            <person name="Drula E."/>
            <person name="Henrissat B."/>
            <person name="Morin E."/>
            <person name="Kohler A."/>
            <person name="Barry K."/>
            <person name="LaButti K."/>
            <person name="Morin E."/>
            <person name="Salamov A."/>
            <person name="Lipzen A."/>
            <person name="Mereny Z."/>
            <person name="Hegedus B."/>
            <person name="Baldrian P."/>
            <person name="Stursova M."/>
            <person name="Weitz H."/>
            <person name="Taylor A."/>
            <person name="Grigoriev I.V."/>
            <person name="Nagy L.G."/>
            <person name="Martin F."/>
            <person name="Kauserud H."/>
        </authorList>
    </citation>
    <scope>NUCLEOTIDE SEQUENCE</scope>
    <source>
        <strain evidence="1">CBHHK200</strain>
    </source>
</reference>
<gene>
    <name evidence="1" type="ORF">C8F04DRAFT_1367861</name>
</gene>
<dbReference type="EMBL" id="JARJCM010000093">
    <property type="protein sequence ID" value="KAJ7030180.1"/>
    <property type="molecule type" value="Genomic_DNA"/>
</dbReference>
<sequence length="140" mass="16010">EAFKYLSIHYSWYARYAEKGHTAPKDVHPDKLKKAHGGRVNITQRSPHKSKELLDKPEEYALLAEAFTDFFQILRAAVEKYLPDDTKELSFYVEKLPLGASSPCYPFGGFVVNLDACTWGHRDKDKRLCLVFPLGRYKGG</sequence>
<dbReference type="Proteomes" id="UP001218188">
    <property type="component" value="Unassembled WGS sequence"/>
</dbReference>
<keyword evidence="2" id="KW-1185">Reference proteome</keyword>
<feature type="non-terminal residue" evidence="1">
    <location>
        <position position="1"/>
    </location>
</feature>
<proteinExistence type="predicted"/>
<protein>
    <submittedName>
        <fullName evidence="1">Uncharacterized protein</fullName>
    </submittedName>
</protein>
<dbReference type="AlphaFoldDB" id="A0AAD6SMI1"/>
<comment type="caution">
    <text evidence="1">The sequence shown here is derived from an EMBL/GenBank/DDBJ whole genome shotgun (WGS) entry which is preliminary data.</text>
</comment>
<organism evidence="1 2">
    <name type="scientific">Mycena alexandri</name>
    <dbReference type="NCBI Taxonomy" id="1745969"/>
    <lineage>
        <taxon>Eukaryota</taxon>
        <taxon>Fungi</taxon>
        <taxon>Dikarya</taxon>
        <taxon>Basidiomycota</taxon>
        <taxon>Agaricomycotina</taxon>
        <taxon>Agaricomycetes</taxon>
        <taxon>Agaricomycetidae</taxon>
        <taxon>Agaricales</taxon>
        <taxon>Marasmiineae</taxon>
        <taxon>Mycenaceae</taxon>
        <taxon>Mycena</taxon>
    </lineage>
</organism>
<evidence type="ECO:0000313" key="1">
    <source>
        <dbReference type="EMBL" id="KAJ7030180.1"/>
    </source>
</evidence>
<evidence type="ECO:0000313" key="2">
    <source>
        <dbReference type="Proteomes" id="UP001218188"/>
    </source>
</evidence>